<evidence type="ECO:0000256" key="6">
    <source>
        <dbReference type="ARBA" id="ARBA00022989"/>
    </source>
</evidence>
<feature type="transmembrane region" description="Helical" evidence="8">
    <location>
        <begin position="10"/>
        <end position="27"/>
    </location>
</feature>
<comment type="similarity">
    <text evidence="2">Belongs to the autoinducer-2 exporter (AI-2E) (TC 2.A.86) family.</text>
</comment>
<feature type="transmembrane region" description="Helical" evidence="8">
    <location>
        <begin position="323"/>
        <end position="351"/>
    </location>
</feature>
<protein>
    <recommendedName>
        <fullName evidence="11">AI-2E family transporter</fullName>
    </recommendedName>
</protein>
<evidence type="ECO:0000313" key="9">
    <source>
        <dbReference type="EMBL" id="KNY25424.1"/>
    </source>
</evidence>
<comment type="subcellular location">
    <subcellularLocation>
        <location evidence="1">Cell membrane</location>
        <topology evidence="1">Multi-pass membrane protein</topology>
    </subcellularLocation>
</comment>
<organism evidence="9 10">
    <name type="scientific">Pseudobacteroides cellulosolvens ATCC 35603 = DSM 2933</name>
    <dbReference type="NCBI Taxonomy" id="398512"/>
    <lineage>
        <taxon>Bacteria</taxon>
        <taxon>Bacillati</taxon>
        <taxon>Bacillota</taxon>
        <taxon>Clostridia</taxon>
        <taxon>Eubacteriales</taxon>
        <taxon>Oscillospiraceae</taxon>
        <taxon>Pseudobacteroides</taxon>
    </lineage>
</organism>
<dbReference type="Pfam" id="PF01594">
    <property type="entry name" value="AI-2E_transport"/>
    <property type="match status" value="1"/>
</dbReference>
<dbReference type="PANTHER" id="PTHR21716">
    <property type="entry name" value="TRANSMEMBRANE PROTEIN"/>
    <property type="match status" value="1"/>
</dbReference>
<dbReference type="eggNOG" id="COG0628">
    <property type="taxonomic scope" value="Bacteria"/>
</dbReference>
<dbReference type="GO" id="GO:0005886">
    <property type="term" value="C:plasma membrane"/>
    <property type="evidence" value="ECO:0007669"/>
    <property type="project" value="UniProtKB-SubCell"/>
</dbReference>
<evidence type="ECO:0000256" key="8">
    <source>
        <dbReference type="SAM" id="Phobius"/>
    </source>
</evidence>
<reference evidence="10" key="1">
    <citation type="submission" date="2015-07" db="EMBL/GenBank/DDBJ databases">
        <title>Near-Complete Genome Sequence of the Cellulolytic Bacterium Bacteroides (Pseudobacteroides) cellulosolvens ATCC 35603.</title>
        <authorList>
            <person name="Dassa B."/>
            <person name="Utturkar S.M."/>
            <person name="Klingeman D.M."/>
            <person name="Hurt R.A."/>
            <person name="Keller M."/>
            <person name="Xu J."/>
            <person name="Reddy Y.H.K."/>
            <person name="Borovok I."/>
            <person name="Grinberg I.R."/>
            <person name="Lamed R."/>
            <person name="Zhivin O."/>
            <person name="Bayer E.A."/>
            <person name="Brown S.D."/>
        </authorList>
    </citation>
    <scope>NUCLEOTIDE SEQUENCE [LARGE SCALE GENOMIC DNA]</scope>
    <source>
        <strain evidence="10">DSM 2933</strain>
    </source>
</reference>
<dbReference type="InterPro" id="IPR002549">
    <property type="entry name" value="AI-2E-like"/>
</dbReference>
<feature type="transmembrane region" description="Helical" evidence="8">
    <location>
        <begin position="259"/>
        <end position="285"/>
    </location>
</feature>
<keyword evidence="10" id="KW-1185">Reference proteome</keyword>
<evidence type="ECO:0000256" key="1">
    <source>
        <dbReference type="ARBA" id="ARBA00004651"/>
    </source>
</evidence>
<keyword evidence="5 8" id="KW-0812">Transmembrane</keyword>
<gene>
    <name evidence="9" type="ORF">Bccel_0684</name>
</gene>
<evidence type="ECO:0000256" key="3">
    <source>
        <dbReference type="ARBA" id="ARBA00022448"/>
    </source>
</evidence>
<keyword evidence="4" id="KW-1003">Cell membrane</keyword>
<dbReference type="Proteomes" id="UP000036923">
    <property type="component" value="Unassembled WGS sequence"/>
</dbReference>
<keyword evidence="6 8" id="KW-1133">Transmembrane helix</keyword>
<feature type="transmembrane region" description="Helical" evidence="8">
    <location>
        <begin position="292"/>
        <end position="311"/>
    </location>
</feature>
<dbReference type="STRING" id="398512.Bccel_0684"/>
<keyword evidence="7 8" id="KW-0472">Membrane</keyword>
<keyword evidence="3" id="KW-0813">Transport</keyword>
<feature type="transmembrane region" description="Helical" evidence="8">
    <location>
        <begin position="166"/>
        <end position="188"/>
    </location>
</feature>
<dbReference type="PANTHER" id="PTHR21716:SF53">
    <property type="entry name" value="PERMEASE PERM-RELATED"/>
    <property type="match status" value="1"/>
</dbReference>
<evidence type="ECO:0000256" key="4">
    <source>
        <dbReference type="ARBA" id="ARBA00022475"/>
    </source>
</evidence>
<feature type="transmembrane region" description="Helical" evidence="8">
    <location>
        <begin position="39"/>
        <end position="57"/>
    </location>
</feature>
<evidence type="ECO:0000256" key="5">
    <source>
        <dbReference type="ARBA" id="ARBA00022692"/>
    </source>
</evidence>
<dbReference type="OrthoDB" id="9793390at2"/>
<proteinExistence type="inferred from homology"/>
<accession>A0A0L6JI61</accession>
<evidence type="ECO:0008006" key="11">
    <source>
        <dbReference type="Google" id="ProtNLM"/>
    </source>
</evidence>
<dbReference type="GO" id="GO:0055085">
    <property type="term" value="P:transmembrane transport"/>
    <property type="evidence" value="ECO:0007669"/>
    <property type="project" value="TreeGrafter"/>
</dbReference>
<evidence type="ECO:0000256" key="2">
    <source>
        <dbReference type="ARBA" id="ARBA00009773"/>
    </source>
</evidence>
<evidence type="ECO:0000313" key="10">
    <source>
        <dbReference type="Proteomes" id="UP000036923"/>
    </source>
</evidence>
<dbReference type="EMBL" id="LGTC01000001">
    <property type="protein sequence ID" value="KNY25424.1"/>
    <property type="molecule type" value="Genomic_DNA"/>
</dbReference>
<dbReference type="RefSeq" id="WP_036942991.1">
    <property type="nucleotide sequence ID" value="NZ_JQKC01000020.1"/>
</dbReference>
<evidence type="ECO:0000256" key="7">
    <source>
        <dbReference type="ARBA" id="ARBA00023136"/>
    </source>
</evidence>
<sequence length="366" mass="41319">MSFKYRKIPYWKYIPIIIIAIVVYKLVDNAEHLINGIKFVLSVLSYLFWAFAIAYTLNPLMVFIEKKLKVRRYLSISIIYVLFSGLIIFAVTILAPIVINSITQLNENFSEYVKKTTTWAESKIADFKLMDDQYNLSNYLKNNMEKIIGESQNLLVALINYLFSNIINITSTILKLVLGITISIYLLYDKEAILSTIKKTVYVVMKRDNGNKLVNFAKNANDIFSRYIIGKIIDAIVICIICFVFCIVTGMPYPILISLFVGIFNLVPYFGSLIGIIPSVIITLFISPVKAVWLLIFLLILGQIDGSVIAPKIIGDKIGLNPILIMISITIGGALYGVVGMFLSVPVMALLKTIFLNFLDKRLESE</sequence>
<comment type="caution">
    <text evidence="9">The sequence shown here is derived from an EMBL/GenBank/DDBJ whole genome shotgun (WGS) entry which is preliminary data.</text>
</comment>
<feature type="transmembrane region" description="Helical" evidence="8">
    <location>
        <begin position="232"/>
        <end position="253"/>
    </location>
</feature>
<dbReference type="AlphaFoldDB" id="A0A0L6JI61"/>
<name>A0A0L6JI61_9FIRM</name>
<feature type="transmembrane region" description="Helical" evidence="8">
    <location>
        <begin position="78"/>
        <end position="99"/>
    </location>
</feature>